<keyword evidence="2" id="KW-1185">Reference proteome</keyword>
<organism evidence="1 2">
    <name type="scientific">Acaulospora colombiana</name>
    <dbReference type="NCBI Taxonomy" id="27376"/>
    <lineage>
        <taxon>Eukaryota</taxon>
        <taxon>Fungi</taxon>
        <taxon>Fungi incertae sedis</taxon>
        <taxon>Mucoromycota</taxon>
        <taxon>Glomeromycotina</taxon>
        <taxon>Glomeromycetes</taxon>
        <taxon>Diversisporales</taxon>
        <taxon>Acaulosporaceae</taxon>
        <taxon>Acaulospora</taxon>
    </lineage>
</organism>
<sequence>MAIRGVSAKSVEAERTIIPRIELLPMTTRTPIEILCVSGRRQLSKNSVGAEEQNS</sequence>
<dbReference type="EMBL" id="CAJVPT010001118">
    <property type="protein sequence ID" value="CAG8457095.1"/>
    <property type="molecule type" value="Genomic_DNA"/>
</dbReference>
<evidence type="ECO:0000313" key="1">
    <source>
        <dbReference type="EMBL" id="CAG8457095.1"/>
    </source>
</evidence>
<gene>
    <name evidence="1" type="ORF">ACOLOM_LOCUS1009</name>
</gene>
<feature type="non-terminal residue" evidence="1">
    <location>
        <position position="55"/>
    </location>
</feature>
<proteinExistence type="predicted"/>
<reference evidence="1" key="1">
    <citation type="submission" date="2021-06" db="EMBL/GenBank/DDBJ databases">
        <authorList>
            <person name="Kallberg Y."/>
            <person name="Tangrot J."/>
            <person name="Rosling A."/>
        </authorList>
    </citation>
    <scope>NUCLEOTIDE SEQUENCE</scope>
    <source>
        <strain evidence="1">CL356</strain>
    </source>
</reference>
<dbReference type="Proteomes" id="UP000789525">
    <property type="component" value="Unassembled WGS sequence"/>
</dbReference>
<protein>
    <submittedName>
        <fullName evidence="1">13825_t:CDS:1</fullName>
    </submittedName>
</protein>
<name>A0ACA9K756_9GLOM</name>
<evidence type="ECO:0000313" key="2">
    <source>
        <dbReference type="Proteomes" id="UP000789525"/>
    </source>
</evidence>
<accession>A0ACA9K756</accession>
<comment type="caution">
    <text evidence="1">The sequence shown here is derived from an EMBL/GenBank/DDBJ whole genome shotgun (WGS) entry which is preliminary data.</text>
</comment>